<keyword evidence="1" id="KW-0238">DNA-binding</keyword>
<reference evidence="2 4" key="1">
    <citation type="submission" date="2019-03" db="EMBL/GenBank/DDBJ databases">
        <title>Vagococcus sp. was isolated fron gut of Carduelis flavirostris.</title>
        <authorList>
            <person name="Ge Y."/>
        </authorList>
    </citation>
    <scope>NUCLEOTIDE SEQUENCE [LARGE SCALE GENOMIC DNA]</scope>
    <source>
        <strain evidence="2 4">CF-210</strain>
    </source>
</reference>
<gene>
    <name evidence="2" type="ORF">E4031_05580</name>
    <name evidence="1" type="ORF">E4Z98_07510</name>
</gene>
<evidence type="ECO:0000313" key="3">
    <source>
        <dbReference type="Proteomes" id="UP000296883"/>
    </source>
</evidence>
<reference evidence="1 3" key="2">
    <citation type="journal article" date="2020" name="Int. J. Syst. Evol. Microbiol.">
        <title>Vagococcus xieshaowenii sp. nov., isolated from snow finch (Montifringilla taczanowskii) cloacal content.</title>
        <authorList>
            <person name="Ge Y."/>
            <person name="Yang J."/>
            <person name="Lai X.H."/>
            <person name="Zhang G."/>
            <person name="Jin D."/>
            <person name="Lu S."/>
            <person name="Wang B."/>
            <person name="Huang Y."/>
            <person name="Huang Y."/>
            <person name="Ren Z."/>
            <person name="Zhang X."/>
            <person name="Xu J."/>
        </authorList>
    </citation>
    <scope>NUCLEOTIDE SEQUENCE [LARGE SCALE GENOMIC DNA]</scope>
    <source>
        <strain evidence="3">personal::cf-49</strain>
        <strain evidence="1">Personal::cf-49</strain>
    </source>
</reference>
<dbReference type="GO" id="GO:0003677">
    <property type="term" value="F:DNA binding"/>
    <property type="evidence" value="ECO:0007669"/>
    <property type="project" value="UniProtKB-KW"/>
</dbReference>
<organism evidence="1 3">
    <name type="scientific">Vagococcus xieshaowenii</name>
    <dbReference type="NCBI Taxonomy" id="2562451"/>
    <lineage>
        <taxon>Bacteria</taxon>
        <taxon>Bacillati</taxon>
        <taxon>Bacillota</taxon>
        <taxon>Bacilli</taxon>
        <taxon>Lactobacillales</taxon>
        <taxon>Enterococcaceae</taxon>
        <taxon>Vagococcus</taxon>
    </lineage>
</organism>
<dbReference type="KEGG" id="vac:E4Z98_07510"/>
<keyword evidence="3" id="KW-1185">Reference proteome</keyword>
<accession>A0A7Z1YAI9</accession>
<evidence type="ECO:0000313" key="1">
    <source>
        <dbReference type="EMBL" id="QCA29168.1"/>
    </source>
</evidence>
<name>A0A4Z0D7J3_9ENTE</name>
<dbReference type="Proteomes" id="UP000297725">
    <property type="component" value="Unassembled WGS sequence"/>
</dbReference>
<accession>A0A4Z0D7J3</accession>
<evidence type="ECO:0000313" key="4">
    <source>
        <dbReference type="Proteomes" id="UP000297725"/>
    </source>
</evidence>
<proteinExistence type="predicted"/>
<dbReference type="AlphaFoldDB" id="A0A4Z0D7J3"/>
<evidence type="ECO:0000313" key="2">
    <source>
        <dbReference type="EMBL" id="TFZ40854.1"/>
    </source>
</evidence>
<protein>
    <submittedName>
        <fullName evidence="1">DNA-binding protein</fullName>
    </submittedName>
</protein>
<dbReference type="Proteomes" id="UP000296883">
    <property type="component" value="Chromosome"/>
</dbReference>
<dbReference type="EMBL" id="SRHU01000023">
    <property type="protein sequence ID" value="TFZ40854.1"/>
    <property type="molecule type" value="Genomic_DNA"/>
</dbReference>
<dbReference type="EMBL" id="CP038865">
    <property type="protein sequence ID" value="QCA29168.1"/>
    <property type="molecule type" value="Genomic_DNA"/>
</dbReference>
<sequence>MSERVNQMQLLSSEVEQALINELSTKVFQTIEQMVKDSDPIPEVMNKVELGKFLNMANNTLDKYLIQEIPFIRVGTSKRYIKSEVIEFLKSKQETIL</sequence>